<feature type="domain" description="MYND-type" evidence="5">
    <location>
        <begin position="16"/>
        <end position="56"/>
    </location>
</feature>
<dbReference type="PROSITE" id="PS50865">
    <property type="entry name" value="ZF_MYND_2"/>
    <property type="match status" value="1"/>
</dbReference>
<keyword evidence="3" id="KW-0862">Zinc</keyword>
<reference evidence="6" key="1">
    <citation type="submission" date="2021-02" db="EMBL/GenBank/DDBJ databases">
        <title>Psilocybe cubensis genome.</title>
        <authorList>
            <person name="Mckernan K.J."/>
            <person name="Crawford S."/>
            <person name="Trippe A."/>
            <person name="Kane L.T."/>
            <person name="Mclaughlin S."/>
        </authorList>
    </citation>
    <scope>NUCLEOTIDE SEQUENCE [LARGE SCALE GENOMIC DNA]</scope>
    <source>
        <strain evidence="6">MGC-MH-2018</strain>
    </source>
</reference>
<gene>
    <name evidence="6" type="ORF">JR316_007800</name>
</gene>
<evidence type="ECO:0000256" key="4">
    <source>
        <dbReference type="PROSITE-ProRule" id="PRU00134"/>
    </source>
</evidence>
<keyword evidence="2 4" id="KW-0863">Zinc-finger</keyword>
<accession>A0A8H8CJN6</accession>
<name>A0A8H8CJN6_PSICU</name>
<dbReference type="OrthoDB" id="3270176at2759"/>
<dbReference type="GO" id="GO:0008270">
    <property type="term" value="F:zinc ion binding"/>
    <property type="evidence" value="ECO:0007669"/>
    <property type="project" value="UniProtKB-KW"/>
</dbReference>
<organism evidence="6">
    <name type="scientific">Psilocybe cubensis</name>
    <name type="common">Psychedelic mushroom</name>
    <name type="synonym">Stropharia cubensis</name>
    <dbReference type="NCBI Taxonomy" id="181762"/>
    <lineage>
        <taxon>Eukaryota</taxon>
        <taxon>Fungi</taxon>
        <taxon>Dikarya</taxon>
        <taxon>Basidiomycota</taxon>
        <taxon>Agaricomycotina</taxon>
        <taxon>Agaricomycetes</taxon>
        <taxon>Agaricomycetidae</taxon>
        <taxon>Agaricales</taxon>
        <taxon>Agaricineae</taxon>
        <taxon>Strophariaceae</taxon>
        <taxon>Psilocybe</taxon>
    </lineage>
</organism>
<dbReference type="AlphaFoldDB" id="A0A8H8CJN6"/>
<protein>
    <recommendedName>
        <fullName evidence="5">MYND-type domain-containing protein</fullName>
    </recommendedName>
</protein>
<evidence type="ECO:0000259" key="5">
    <source>
        <dbReference type="PROSITE" id="PS50865"/>
    </source>
</evidence>
<sequence>MPTKPKLTPLCHNPACMRIGSNADGEPLLKCSGCKNVFYCNRECQASAWKDHKKHCGPRPNAMSKKEEKAQLKESQSLLEFYKLHKDTIASCTLGAFCITLDRPTTRNLREMLVIQVVPNPASTRPETAFRVTDAKIMSLDSPETIEHFGQSQCEHFRKYLVEVAKMNERVGNIGGFMVVLETNSIKYYEPVSFKRPPVLLPSSNPDDIPLRLTWRQSLIRTLNSGRIDF</sequence>
<dbReference type="EMBL" id="JAFIQS010000007">
    <property type="protein sequence ID" value="KAG5167450.1"/>
    <property type="molecule type" value="Genomic_DNA"/>
</dbReference>
<keyword evidence="1" id="KW-0479">Metal-binding</keyword>
<evidence type="ECO:0000256" key="2">
    <source>
        <dbReference type="ARBA" id="ARBA00022771"/>
    </source>
</evidence>
<evidence type="ECO:0000256" key="3">
    <source>
        <dbReference type="ARBA" id="ARBA00022833"/>
    </source>
</evidence>
<comment type="caution">
    <text evidence="6">The sequence shown here is derived from an EMBL/GenBank/DDBJ whole genome shotgun (WGS) entry which is preliminary data.</text>
</comment>
<dbReference type="Gene3D" id="6.10.140.2220">
    <property type="match status" value="1"/>
</dbReference>
<dbReference type="Pfam" id="PF01753">
    <property type="entry name" value="zf-MYND"/>
    <property type="match status" value="1"/>
</dbReference>
<dbReference type="SUPFAM" id="SSF144232">
    <property type="entry name" value="HIT/MYND zinc finger-like"/>
    <property type="match status" value="1"/>
</dbReference>
<evidence type="ECO:0000256" key="1">
    <source>
        <dbReference type="ARBA" id="ARBA00022723"/>
    </source>
</evidence>
<evidence type="ECO:0000313" key="6">
    <source>
        <dbReference type="EMBL" id="KAG5167450.1"/>
    </source>
</evidence>
<proteinExistence type="predicted"/>
<dbReference type="InterPro" id="IPR002893">
    <property type="entry name" value="Znf_MYND"/>
</dbReference>